<evidence type="ECO:0000313" key="1">
    <source>
        <dbReference type="EMBL" id="KAF3957390.1"/>
    </source>
</evidence>
<sequence>MHLGIQVPNLLISNPSLIVEFGKSFHNARVFTASSCDNNVKAATTMVFSNHVCQIIEAEGIIDPLANTLKHLQTSESLIEKILNLLARILDLSKEMKSKFYDGPVNGSKKLSDATKNPEDFAVLTGNMVDKPISNVNAKSFPIFPPTPPPSKKETPLLILFC</sequence>
<reference evidence="1" key="1">
    <citation type="submission" date="2020-03" db="EMBL/GenBank/DDBJ databases">
        <title>Castanea mollissima Vanexum genome sequencing.</title>
        <authorList>
            <person name="Staton M."/>
        </authorList>
    </citation>
    <scope>NUCLEOTIDE SEQUENCE</scope>
    <source>
        <tissue evidence="1">Leaf</tissue>
    </source>
</reference>
<organism evidence="1 2">
    <name type="scientific">Castanea mollissima</name>
    <name type="common">Chinese chestnut</name>
    <dbReference type="NCBI Taxonomy" id="60419"/>
    <lineage>
        <taxon>Eukaryota</taxon>
        <taxon>Viridiplantae</taxon>
        <taxon>Streptophyta</taxon>
        <taxon>Embryophyta</taxon>
        <taxon>Tracheophyta</taxon>
        <taxon>Spermatophyta</taxon>
        <taxon>Magnoliopsida</taxon>
        <taxon>eudicotyledons</taxon>
        <taxon>Gunneridae</taxon>
        <taxon>Pentapetalae</taxon>
        <taxon>rosids</taxon>
        <taxon>fabids</taxon>
        <taxon>Fagales</taxon>
        <taxon>Fagaceae</taxon>
        <taxon>Castanea</taxon>
    </lineage>
</organism>
<evidence type="ECO:0000313" key="2">
    <source>
        <dbReference type="Proteomes" id="UP000737018"/>
    </source>
</evidence>
<comment type="caution">
    <text evidence="1">The sequence shown here is derived from an EMBL/GenBank/DDBJ whole genome shotgun (WGS) entry which is preliminary data.</text>
</comment>
<protein>
    <submittedName>
        <fullName evidence="1">Uncharacterized protein</fullName>
    </submittedName>
</protein>
<dbReference type="OrthoDB" id="1818179at2759"/>
<dbReference type="EMBL" id="JRKL02002836">
    <property type="protein sequence ID" value="KAF3957390.1"/>
    <property type="molecule type" value="Genomic_DNA"/>
</dbReference>
<dbReference type="PANTHER" id="PTHR47451:SF1">
    <property type="entry name" value="ARM REPEAT SUPERFAMILY PROTEIN"/>
    <property type="match status" value="1"/>
</dbReference>
<accession>A0A8J4QS56</accession>
<dbReference type="PANTHER" id="PTHR47451">
    <property type="entry name" value="ARM REPEAT SUPERFAMILY PROTEIN"/>
    <property type="match status" value="1"/>
</dbReference>
<name>A0A8J4QS56_9ROSI</name>
<keyword evidence="2" id="KW-1185">Reference proteome</keyword>
<dbReference type="Proteomes" id="UP000737018">
    <property type="component" value="Unassembled WGS sequence"/>
</dbReference>
<dbReference type="AlphaFoldDB" id="A0A8J4QS56"/>
<gene>
    <name evidence="1" type="ORF">CMV_017594</name>
</gene>
<proteinExistence type="predicted"/>